<dbReference type="RefSeq" id="WP_155441787.1">
    <property type="nucleotide sequence ID" value="NZ_WNLA01000024.1"/>
</dbReference>
<evidence type="ECO:0000256" key="1">
    <source>
        <dbReference type="SAM" id="Phobius"/>
    </source>
</evidence>
<accession>A0A6L6Q835</accession>
<feature type="transmembrane region" description="Helical" evidence="1">
    <location>
        <begin position="51"/>
        <end position="83"/>
    </location>
</feature>
<comment type="caution">
    <text evidence="2">The sequence shown here is derived from an EMBL/GenBank/DDBJ whole genome shotgun (WGS) entry which is preliminary data.</text>
</comment>
<protein>
    <recommendedName>
        <fullName evidence="4">Transmembrane protein</fullName>
    </recommendedName>
</protein>
<keyword evidence="3" id="KW-1185">Reference proteome</keyword>
<evidence type="ECO:0008006" key="4">
    <source>
        <dbReference type="Google" id="ProtNLM"/>
    </source>
</evidence>
<reference evidence="2 3" key="1">
    <citation type="submission" date="2019-11" db="EMBL/GenBank/DDBJ databases">
        <title>Type strains purchased from KCTC, JCM and DSMZ.</title>
        <authorList>
            <person name="Lu H."/>
        </authorList>
    </citation>
    <scope>NUCLEOTIDE SEQUENCE [LARGE SCALE GENOMIC DNA]</scope>
    <source>
        <strain evidence="2 3">KCTC 42409</strain>
    </source>
</reference>
<keyword evidence="1" id="KW-0812">Transmembrane</keyword>
<dbReference type="Proteomes" id="UP000484015">
    <property type="component" value="Unassembled WGS sequence"/>
</dbReference>
<proteinExistence type="predicted"/>
<evidence type="ECO:0000313" key="3">
    <source>
        <dbReference type="Proteomes" id="UP000484015"/>
    </source>
</evidence>
<keyword evidence="1" id="KW-1133">Transmembrane helix</keyword>
<gene>
    <name evidence="2" type="ORF">GM668_25490</name>
</gene>
<dbReference type="EMBL" id="WNLA01000024">
    <property type="protein sequence ID" value="MTW05441.1"/>
    <property type="molecule type" value="Genomic_DNA"/>
</dbReference>
<feature type="transmembrane region" description="Helical" evidence="1">
    <location>
        <begin position="89"/>
        <end position="111"/>
    </location>
</feature>
<sequence>MKRLYTLRRRLLAPLVYTAALILLLEEWLWDLGERIMAAITRLIPMPRVRSWICSLGPIPALCLFLLPGLALFPVKILALFAIAKGHAFAGISTIVIAKVAGAALVARIYALTQPALMRMAWFAWGHGRFLELRDRWIGRLRATRAWQNVQAIRSRVQQWRHDMRRRLSPARHARNGVRLLRVLRRYIAQWRARRKQP</sequence>
<name>A0A6L6Q835_9BURK</name>
<organism evidence="2 3">
    <name type="scientific">Pseudoduganella ginsengisoli</name>
    <dbReference type="NCBI Taxonomy" id="1462440"/>
    <lineage>
        <taxon>Bacteria</taxon>
        <taxon>Pseudomonadati</taxon>
        <taxon>Pseudomonadota</taxon>
        <taxon>Betaproteobacteria</taxon>
        <taxon>Burkholderiales</taxon>
        <taxon>Oxalobacteraceae</taxon>
        <taxon>Telluria group</taxon>
        <taxon>Pseudoduganella</taxon>
    </lineage>
</organism>
<dbReference type="OrthoDB" id="8900679at2"/>
<dbReference type="AlphaFoldDB" id="A0A6L6Q835"/>
<keyword evidence="1" id="KW-0472">Membrane</keyword>
<evidence type="ECO:0000313" key="2">
    <source>
        <dbReference type="EMBL" id="MTW05441.1"/>
    </source>
</evidence>